<dbReference type="AlphaFoldDB" id="A0A1M7PEL7"/>
<evidence type="ECO:0000313" key="1">
    <source>
        <dbReference type="EMBL" id="SHN15430.1"/>
    </source>
</evidence>
<keyword evidence="2" id="KW-1185">Reference proteome</keyword>
<proteinExistence type="predicted"/>
<sequence length="27" mass="3143">MANKLLSMIKIRQILLFLERGVSQRAI</sequence>
<feature type="non-terminal residue" evidence="1">
    <location>
        <position position="27"/>
    </location>
</feature>
<gene>
    <name evidence="1" type="ORF">SAMN05216269_11678</name>
</gene>
<dbReference type="EMBL" id="FRCL01000016">
    <property type="protein sequence ID" value="SHN15430.1"/>
    <property type="molecule type" value="Genomic_DNA"/>
</dbReference>
<evidence type="ECO:0000313" key="2">
    <source>
        <dbReference type="Proteomes" id="UP000184092"/>
    </source>
</evidence>
<name>A0A1M7PEL7_9FLAO</name>
<accession>A0A1M7PEL7</accession>
<protein>
    <submittedName>
        <fullName evidence="1">Uncharacterized protein</fullName>
    </submittedName>
</protein>
<organism evidence="1 2">
    <name type="scientific">Flavobacterium xinjiangense</name>
    <dbReference type="NCBI Taxonomy" id="178356"/>
    <lineage>
        <taxon>Bacteria</taxon>
        <taxon>Pseudomonadati</taxon>
        <taxon>Bacteroidota</taxon>
        <taxon>Flavobacteriia</taxon>
        <taxon>Flavobacteriales</taxon>
        <taxon>Flavobacteriaceae</taxon>
        <taxon>Flavobacterium</taxon>
    </lineage>
</organism>
<reference evidence="2" key="1">
    <citation type="submission" date="2016-11" db="EMBL/GenBank/DDBJ databases">
        <authorList>
            <person name="Varghese N."/>
            <person name="Submissions S."/>
        </authorList>
    </citation>
    <scope>NUCLEOTIDE SEQUENCE [LARGE SCALE GENOMIC DNA]</scope>
    <source>
        <strain evidence="2">CGMCC 1.2749</strain>
    </source>
</reference>
<dbReference type="Proteomes" id="UP000184092">
    <property type="component" value="Unassembled WGS sequence"/>
</dbReference>